<proteinExistence type="predicted"/>
<dbReference type="AlphaFoldDB" id="A0ABD3W310"/>
<evidence type="ECO:0000313" key="1">
    <source>
        <dbReference type="EMBL" id="KAL3867073.1"/>
    </source>
</evidence>
<keyword evidence="2" id="KW-1185">Reference proteome</keyword>
<name>A0ABD3W310_SINWO</name>
<dbReference type="EMBL" id="JBJQND010000009">
    <property type="protein sequence ID" value="KAL3867073.1"/>
    <property type="molecule type" value="Genomic_DNA"/>
</dbReference>
<sequence length="74" mass="8461">MAVCTKTSIKALRNLEKIFEVKRTEQDDESFLECEYKEGGLQIDMPQIARGDFPGTTEVIVTLYIINTEFSKKV</sequence>
<comment type="caution">
    <text evidence="1">The sequence shown here is derived from an EMBL/GenBank/DDBJ whole genome shotgun (WGS) entry which is preliminary data.</text>
</comment>
<gene>
    <name evidence="1" type="ORF">ACJMK2_044306</name>
</gene>
<organism evidence="1 2">
    <name type="scientific">Sinanodonta woodiana</name>
    <name type="common">Chinese pond mussel</name>
    <name type="synonym">Anodonta woodiana</name>
    <dbReference type="NCBI Taxonomy" id="1069815"/>
    <lineage>
        <taxon>Eukaryota</taxon>
        <taxon>Metazoa</taxon>
        <taxon>Spiralia</taxon>
        <taxon>Lophotrochozoa</taxon>
        <taxon>Mollusca</taxon>
        <taxon>Bivalvia</taxon>
        <taxon>Autobranchia</taxon>
        <taxon>Heteroconchia</taxon>
        <taxon>Palaeoheterodonta</taxon>
        <taxon>Unionida</taxon>
        <taxon>Unionoidea</taxon>
        <taxon>Unionidae</taxon>
        <taxon>Unioninae</taxon>
        <taxon>Sinanodonta</taxon>
    </lineage>
</organism>
<dbReference type="Proteomes" id="UP001634394">
    <property type="component" value="Unassembled WGS sequence"/>
</dbReference>
<reference evidence="1 2" key="1">
    <citation type="submission" date="2024-11" db="EMBL/GenBank/DDBJ databases">
        <title>Chromosome-level genome assembly of the freshwater bivalve Anodonta woodiana.</title>
        <authorList>
            <person name="Chen X."/>
        </authorList>
    </citation>
    <scope>NUCLEOTIDE SEQUENCE [LARGE SCALE GENOMIC DNA]</scope>
    <source>
        <strain evidence="1">MN2024</strain>
        <tissue evidence="1">Gills</tissue>
    </source>
</reference>
<evidence type="ECO:0000313" key="2">
    <source>
        <dbReference type="Proteomes" id="UP001634394"/>
    </source>
</evidence>
<protein>
    <submittedName>
        <fullName evidence="1">Uncharacterized protein</fullName>
    </submittedName>
</protein>
<accession>A0ABD3W310</accession>